<keyword evidence="3" id="KW-1185">Reference proteome</keyword>
<name>A0ABP7XN00_9ACTN</name>
<feature type="signal peptide" evidence="1">
    <location>
        <begin position="1"/>
        <end position="29"/>
    </location>
</feature>
<dbReference type="Proteomes" id="UP001501495">
    <property type="component" value="Unassembled WGS sequence"/>
</dbReference>
<evidence type="ECO:0000313" key="2">
    <source>
        <dbReference type="EMBL" id="GAA4122302.1"/>
    </source>
</evidence>
<dbReference type="Gene3D" id="2.60.40.10">
    <property type="entry name" value="Immunoglobulins"/>
    <property type="match status" value="1"/>
</dbReference>
<comment type="caution">
    <text evidence="2">The sequence shown here is derived from an EMBL/GenBank/DDBJ whole genome shotgun (WGS) entry which is preliminary data.</text>
</comment>
<dbReference type="RefSeq" id="WP_344734070.1">
    <property type="nucleotide sequence ID" value="NZ_BAAAZH010000020.1"/>
</dbReference>
<dbReference type="EMBL" id="BAAAZH010000020">
    <property type="protein sequence ID" value="GAA4122302.1"/>
    <property type="molecule type" value="Genomic_DNA"/>
</dbReference>
<feature type="chain" id="PRO_5046067555" description="Ig-like domain-containing protein" evidence="1">
    <location>
        <begin position="30"/>
        <end position="521"/>
    </location>
</feature>
<evidence type="ECO:0000256" key="1">
    <source>
        <dbReference type="SAM" id="SignalP"/>
    </source>
</evidence>
<reference evidence="3" key="1">
    <citation type="journal article" date="2019" name="Int. J. Syst. Evol. Microbiol.">
        <title>The Global Catalogue of Microorganisms (GCM) 10K type strain sequencing project: providing services to taxonomists for standard genome sequencing and annotation.</title>
        <authorList>
            <consortium name="The Broad Institute Genomics Platform"/>
            <consortium name="The Broad Institute Genome Sequencing Center for Infectious Disease"/>
            <person name="Wu L."/>
            <person name="Ma J."/>
        </authorList>
    </citation>
    <scope>NUCLEOTIDE SEQUENCE [LARGE SCALE GENOMIC DNA]</scope>
    <source>
        <strain evidence="3">JCM 16703</strain>
    </source>
</reference>
<sequence>MKKYQRALGAAVAVAVVGAGVAAAPAAQAADHAPRSHVSTVDEGLLDALLLIPTQLPVLSGTAGVGNVLNLAAPVWNLLGVTNNVQWLRNGVAIPGATSWNYTPSLDDAGSTLQAVVTGSLLGLLPVQAISNALPIPLLGGGGGGGGITDILSVLQLPSLDGLGEVGSLLSILDPVWSLPGVSMAYQWVADGTPIDGATGSTYIPVLGDAGKEIWATITGTLLGLPVVSTVTGRLSIPLTSSEPMSASQAPTVNGDAKVGRNLQVTDPTWSQSGVTNTYQWMRDSTAIAGATARTYTLTANDLGHAISAKVTGTKTGYTNATVSSNSQTVQLGDAPSYSSQPTVTGRYAAGQVLTANPGSWGSGTTPTYSFQWKRDGQDVAGATAATYSITSADLGHTLAVTVTAVRTGYHTATFTTSNVPVGKVGSTTSAKLKKAKIPASKRAALVVRLGTGSTGVKPAGKVAVYDGKKLLKRYTVSGSKTLTLPKLKAGVHRIRVVFAGSQVTQSSRSKVLKLTVVKGR</sequence>
<evidence type="ECO:0000313" key="3">
    <source>
        <dbReference type="Proteomes" id="UP001501495"/>
    </source>
</evidence>
<proteinExistence type="predicted"/>
<keyword evidence="1" id="KW-0732">Signal</keyword>
<dbReference type="Gene3D" id="2.60.40.2700">
    <property type="match status" value="4"/>
</dbReference>
<organism evidence="2 3">
    <name type="scientific">Nocardioides fonticola</name>
    <dbReference type="NCBI Taxonomy" id="450363"/>
    <lineage>
        <taxon>Bacteria</taxon>
        <taxon>Bacillati</taxon>
        <taxon>Actinomycetota</taxon>
        <taxon>Actinomycetes</taxon>
        <taxon>Propionibacteriales</taxon>
        <taxon>Nocardioidaceae</taxon>
        <taxon>Nocardioides</taxon>
    </lineage>
</organism>
<dbReference type="InterPro" id="IPR013783">
    <property type="entry name" value="Ig-like_fold"/>
</dbReference>
<gene>
    <name evidence="2" type="ORF">GCM10022215_28030</name>
</gene>
<accession>A0ABP7XN00</accession>
<protein>
    <recommendedName>
        <fullName evidence="4">Ig-like domain-containing protein</fullName>
    </recommendedName>
</protein>
<evidence type="ECO:0008006" key="4">
    <source>
        <dbReference type="Google" id="ProtNLM"/>
    </source>
</evidence>